<dbReference type="Pfam" id="PF18843">
    <property type="entry name" value="LPD28"/>
    <property type="match status" value="1"/>
</dbReference>
<evidence type="ECO:0000259" key="8">
    <source>
        <dbReference type="Pfam" id="PF18843"/>
    </source>
</evidence>
<dbReference type="Proteomes" id="UP001652409">
    <property type="component" value="Unassembled WGS sequence"/>
</dbReference>
<evidence type="ECO:0000259" key="7">
    <source>
        <dbReference type="Pfam" id="PF18832"/>
    </source>
</evidence>
<feature type="domain" description="Large polyvalent protein associated" evidence="8">
    <location>
        <begin position="469"/>
        <end position="562"/>
    </location>
</feature>
<protein>
    <submittedName>
        <fullName evidence="9">DUF3849 domain-containing protein</fullName>
    </submittedName>
</protein>
<dbReference type="InterPro" id="IPR040809">
    <property type="entry name" value="LPD28"/>
</dbReference>
<evidence type="ECO:0000259" key="4">
    <source>
        <dbReference type="Pfam" id="PF12960"/>
    </source>
</evidence>
<dbReference type="Pfam" id="PF14191">
    <property type="entry name" value="YodL"/>
    <property type="match status" value="1"/>
</dbReference>
<feature type="domain" description="DUF3849" evidence="4">
    <location>
        <begin position="813"/>
        <end position="937"/>
    </location>
</feature>
<sequence>MAEKRELQMKEITEQLEQGVKELFTSEMYTEYLRTMSQFHNYSFNNTLLIAMQKPDATLVAGYQAWQKKFKRQVRRGEKAIQIIAPAPIREKQEVEKIDPETQEPVLRFDGQPETEEVEIVIPRFRVASVFDISQTDGEPLPELETPELMGSVENFKVFMKAVQEVSPVPVRFDEISSGAKGYYSNTEKEIVIQNGMSESQTMKTGIHEVTHAMLHDRDFMEEQGEKKNQMTKEVEAESVAYTVCQYFGLDTSDYSFPYIAGWSSSMDMKELRTSMDTIRKTAGSFIDSMTEVIQRLMREQPELSLSAMKQAEILIDRVEQERTLFSGEERNLLVNYAYKFDNAEETEKLIRKLAEAKAIPDLRSATEICRDIQKEIEFLPDGMVGMTELHRYGYQNEGMLPVERERAHELFQEGFEIFALYPDDTEAMLDDEGELDTHDGLFGIEKAVWEKYHRREAVREESGMPEKEQKYQEVELFDVPALFINERVAGEAVPEGLHRYELRGADYDPGYPLTIEKQVMVNHAATILTAVPLSLPEQGYFRLGDELNFTGEMVTLAEYQEKMNAIDLNIEQEKMENAIGRANENLYLSGKEERYAIYQLGDSEKGRDYRFMGMDFVTAHNLKINAEDYRLVYGGKLSEGETLEGLYERFNINHPAGYEGHSLSVSDVVVLTNGGSAKAYYVDSMGFAELPDFILQRQHEVKMNHKREDSAVTLDTSGIEIEQHDGLWHTADVREIKDEIFYLMKNNEYGDSVAAVIVNADGELVAQELENGFDKGAMEAIQEYLAEKGMTWEPEHPESEQGTSLEKNYPPVYPHTLSYAMEHGAADDYLDSRKLNLDCKNAIEEAIKENFDGMHLAQETAEKVLEAYGAERISFVLANTIQKHSYDGRYSRDNKAWAETIQIPENVSRGTDLNADYIVNSHPAVLDGFVNLFRKAGQEMNHEQEMGQNDIWNLSGQETELAYQAEDRFLFIQDTEGGYDYTFYGMDYREIDGGIYEDSDDMTIEEAAGDLLAEEGYALEDCTRIDCEELQEKTEKAAQEEIEEARHSLSASDGKEPEPKISFYVAECTEFHILGEYHEDLSLQEAAELYQTIPADRMNGIKGIGFRLEDGSIYDGTYELMTAGKMQTEFINEIPHYRDSPLVQQAIVDMEKILDKWKEKELTEPEKEKPLELEKTAEKAPKADIQTAKGKGKKQSVLQALRERQAKLKAQETGQTEQKTQGRRKGEPEL</sequence>
<dbReference type="Pfam" id="PF12960">
    <property type="entry name" value="DUF3849"/>
    <property type="match status" value="1"/>
</dbReference>
<reference evidence="9 10" key="1">
    <citation type="journal article" date="2021" name="ISME Commun">
        <title>Automated analysis of genomic sequences facilitates high-throughput and comprehensive description of bacteria.</title>
        <authorList>
            <person name="Hitch T.C.A."/>
        </authorList>
    </citation>
    <scope>NUCLEOTIDE SEQUENCE [LARGE SCALE GENOMIC DNA]</scope>
    <source>
        <strain evidence="9 10">Sanger_23</strain>
    </source>
</reference>
<feature type="domain" description="N-terminal" evidence="3">
    <location>
        <begin position="9"/>
        <end position="131"/>
    </location>
</feature>
<evidence type="ECO:0000259" key="5">
    <source>
        <dbReference type="Pfam" id="PF14191"/>
    </source>
</evidence>
<gene>
    <name evidence="9" type="ORF">OCV61_15845</name>
</gene>
<feature type="domain" description="Large polyvalent protein-associated" evidence="7">
    <location>
        <begin position="711"/>
        <end position="791"/>
    </location>
</feature>
<name>A0ABT2TX78_9FIRM</name>
<evidence type="ECO:0000256" key="1">
    <source>
        <dbReference type="SAM" id="Coils"/>
    </source>
</evidence>
<dbReference type="Pfam" id="PF08401">
    <property type="entry name" value="ArdcN"/>
    <property type="match status" value="1"/>
</dbReference>
<feature type="compositionally biased region" description="Basic and acidic residues" evidence="2">
    <location>
        <begin position="1165"/>
        <end position="1183"/>
    </location>
</feature>
<evidence type="ECO:0000259" key="6">
    <source>
        <dbReference type="Pfam" id="PF18830"/>
    </source>
</evidence>
<evidence type="ECO:0000259" key="3">
    <source>
        <dbReference type="Pfam" id="PF08401"/>
    </source>
</evidence>
<proteinExistence type="predicted"/>
<evidence type="ECO:0000313" key="9">
    <source>
        <dbReference type="EMBL" id="MCU6766853.1"/>
    </source>
</evidence>
<dbReference type="Gene3D" id="1.10.10.2910">
    <property type="match status" value="1"/>
</dbReference>
<keyword evidence="10" id="KW-1185">Reference proteome</keyword>
<dbReference type="InterPro" id="IPR025923">
    <property type="entry name" value="YodL-like_dom"/>
</dbReference>
<organism evidence="9 10">
    <name type="scientific">Blautia ammoniilytica</name>
    <dbReference type="NCBI Taxonomy" id="2981782"/>
    <lineage>
        <taxon>Bacteria</taxon>
        <taxon>Bacillati</taxon>
        <taxon>Bacillota</taxon>
        <taxon>Clostridia</taxon>
        <taxon>Lachnospirales</taxon>
        <taxon>Lachnospiraceae</taxon>
        <taxon>Blautia</taxon>
    </lineage>
</organism>
<evidence type="ECO:0000256" key="2">
    <source>
        <dbReference type="SAM" id="MobiDB-lite"/>
    </source>
</evidence>
<feature type="coiled-coil region" evidence="1">
    <location>
        <begin position="557"/>
        <end position="586"/>
    </location>
</feature>
<dbReference type="Pfam" id="PF18830">
    <property type="entry name" value="LPD16"/>
    <property type="match status" value="1"/>
</dbReference>
<dbReference type="Pfam" id="PF18832">
    <property type="entry name" value="LPD18"/>
    <property type="match status" value="1"/>
</dbReference>
<dbReference type="InterPro" id="IPR040568">
    <property type="entry name" value="LPD16"/>
</dbReference>
<dbReference type="RefSeq" id="WP_243132395.1">
    <property type="nucleotide sequence ID" value="NZ_JAOQJL010000042.1"/>
</dbReference>
<dbReference type="InterPro" id="IPR013610">
    <property type="entry name" value="ArdC_N"/>
</dbReference>
<keyword evidence="1" id="KW-0175">Coiled coil</keyword>
<dbReference type="InterPro" id="IPR024383">
    <property type="entry name" value="DUF3849"/>
</dbReference>
<accession>A0ABT2TX78</accession>
<dbReference type="EMBL" id="JAOQJL010000042">
    <property type="protein sequence ID" value="MCU6766853.1"/>
    <property type="molecule type" value="Genomic_DNA"/>
</dbReference>
<evidence type="ECO:0000313" key="10">
    <source>
        <dbReference type="Proteomes" id="UP001652409"/>
    </source>
</evidence>
<dbReference type="InterPro" id="IPR041258">
    <property type="entry name" value="LPD18"/>
</dbReference>
<feature type="domain" description="Large polyvalent protein-associated" evidence="6">
    <location>
        <begin position="958"/>
        <end position="1038"/>
    </location>
</feature>
<comment type="caution">
    <text evidence="9">The sequence shown here is derived from an EMBL/GenBank/DDBJ whole genome shotgun (WGS) entry which is preliminary data.</text>
</comment>
<feature type="compositionally biased region" description="Basic and acidic residues" evidence="2">
    <location>
        <begin position="1202"/>
        <end position="1211"/>
    </location>
</feature>
<feature type="region of interest" description="Disordered" evidence="2">
    <location>
        <begin position="1165"/>
        <end position="1231"/>
    </location>
</feature>
<feature type="domain" description="YodL-like" evidence="5">
    <location>
        <begin position="596"/>
        <end position="694"/>
    </location>
</feature>